<dbReference type="EMBL" id="SOZH01000012">
    <property type="protein sequence ID" value="TFF04369.1"/>
    <property type="molecule type" value="Genomic_DNA"/>
</dbReference>
<gene>
    <name evidence="1" type="ORF">E1O70_18155</name>
</gene>
<dbReference type="RefSeq" id="WP_061268922.1">
    <property type="nucleotide sequence ID" value="NZ_SOZH01000012.1"/>
</dbReference>
<dbReference type="Proteomes" id="UP000298003">
    <property type="component" value="Unassembled WGS sequence"/>
</dbReference>
<comment type="caution">
    <text evidence="1">The sequence shown here is derived from an EMBL/GenBank/DDBJ whole genome shotgun (WGS) entry which is preliminary data.</text>
</comment>
<keyword evidence="2" id="KW-1185">Reference proteome</keyword>
<proteinExistence type="predicted"/>
<evidence type="ECO:0000313" key="2">
    <source>
        <dbReference type="Proteomes" id="UP000298003"/>
    </source>
</evidence>
<protein>
    <submittedName>
        <fullName evidence="1">Pilus assembly protein</fullName>
    </submittedName>
</protein>
<organism evidence="1 2">
    <name type="scientific">Cellulosimicrobium funkei</name>
    <dbReference type="NCBI Taxonomy" id="264251"/>
    <lineage>
        <taxon>Bacteria</taxon>
        <taxon>Bacillati</taxon>
        <taxon>Actinomycetota</taxon>
        <taxon>Actinomycetes</taxon>
        <taxon>Micrococcales</taxon>
        <taxon>Promicromonosporaceae</taxon>
        <taxon>Cellulosimicrobium</taxon>
    </lineage>
</organism>
<dbReference type="GeneID" id="95686409"/>
<reference evidence="1 2" key="1">
    <citation type="submission" date="2019-03" db="EMBL/GenBank/DDBJ databases">
        <title>Cellulosimicrobium funkei JCM14302 Assembly.</title>
        <authorList>
            <person name="Dou T."/>
        </authorList>
    </citation>
    <scope>NUCLEOTIDE SEQUENCE [LARGE SCALE GENOMIC DNA]</scope>
    <source>
        <strain evidence="1 2">JCM 14302</strain>
    </source>
</reference>
<name>A0A4Y8QY63_9MICO</name>
<accession>A0A4Y8QY63</accession>
<sequence>MSLGAAATVPALFLIGAILLMAGRLALAEGSVQSAANEAARAASISRTQAIAGAQASSTAASTLANANLKCSSTNVATDLSAFNQPVGQVGAVTVTVTCVVPLADLAIPGVGGTRTITSTGTSVIDAYRERA</sequence>
<evidence type="ECO:0000313" key="1">
    <source>
        <dbReference type="EMBL" id="TFF04369.1"/>
    </source>
</evidence>
<dbReference type="AlphaFoldDB" id="A0A4Y8QY63"/>